<dbReference type="KEGG" id="cbei:LF65_05498"/>
<dbReference type="EMBL" id="CP010086">
    <property type="protein sequence ID" value="AJH02012.1"/>
    <property type="molecule type" value="Genomic_DNA"/>
</dbReference>
<reference evidence="2" key="1">
    <citation type="submission" date="2014-12" db="EMBL/GenBank/DDBJ databases">
        <title>Genome sequence of Clostridium beijerinckii strain 59B.</title>
        <authorList>
            <person name="Little G.T."/>
            <person name="Minton N.P."/>
        </authorList>
    </citation>
    <scope>NUCLEOTIDE SEQUENCE [LARGE SCALE GENOMIC DNA]</scope>
    <source>
        <strain evidence="2">59B</strain>
    </source>
</reference>
<proteinExistence type="predicted"/>
<accession>A0A0B5QUV5</accession>
<dbReference type="InterPro" id="IPR024210">
    <property type="entry name" value="DUF3785"/>
</dbReference>
<protein>
    <recommendedName>
        <fullName evidence="3">DUF3785 domain-containing protein</fullName>
    </recommendedName>
</protein>
<gene>
    <name evidence="1" type="ORF">LF65_05498</name>
</gene>
<dbReference type="Proteomes" id="UP000031866">
    <property type="component" value="Chromosome"/>
</dbReference>
<dbReference type="AlphaFoldDB" id="A0A0B5QUV5"/>
<evidence type="ECO:0000313" key="2">
    <source>
        <dbReference type="Proteomes" id="UP000031866"/>
    </source>
</evidence>
<dbReference type="Pfam" id="PF12653">
    <property type="entry name" value="DUF3785"/>
    <property type="match status" value="1"/>
</dbReference>
<dbReference type="RefSeq" id="WP_041900467.1">
    <property type="nucleotide sequence ID" value="NZ_CP010086.2"/>
</dbReference>
<name>A0A0B5QUV5_CLOBE</name>
<organism evidence="1 2">
    <name type="scientific">Clostridium beijerinckii</name>
    <name type="common">Clostridium MP</name>
    <dbReference type="NCBI Taxonomy" id="1520"/>
    <lineage>
        <taxon>Bacteria</taxon>
        <taxon>Bacillati</taxon>
        <taxon>Bacillota</taxon>
        <taxon>Clostridia</taxon>
        <taxon>Eubacteriales</taxon>
        <taxon>Clostridiaceae</taxon>
        <taxon>Clostridium</taxon>
    </lineage>
</organism>
<dbReference type="OrthoDB" id="1751102at2"/>
<evidence type="ECO:0008006" key="3">
    <source>
        <dbReference type="Google" id="ProtNLM"/>
    </source>
</evidence>
<sequence length="136" mass="15788">MDYKFVYDNKEYVLTDNNCDGIFFEGENEITGLSLDIILNALNEGEEVSFSTEYYGDKCACNTQEQINKSYRYLEYHFYIYTKDNEYVINTICNEYKNTSFNKLLGLGKIDDSYIVSVTVCPNCGIYSIYIDQCTV</sequence>
<evidence type="ECO:0000313" key="1">
    <source>
        <dbReference type="EMBL" id="AJH02012.1"/>
    </source>
</evidence>